<dbReference type="EMBL" id="BKCJ010004002">
    <property type="protein sequence ID" value="GEU58433.1"/>
    <property type="molecule type" value="Genomic_DNA"/>
</dbReference>
<protein>
    <submittedName>
        <fullName evidence="2">Uncharacterized protein</fullName>
    </submittedName>
</protein>
<dbReference type="AlphaFoldDB" id="A0A6L2L9E5"/>
<evidence type="ECO:0000256" key="1">
    <source>
        <dbReference type="SAM" id="MobiDB-lite"/>
    </source>
</evidence>
<accession>A0A6L2L9E5</accession>
<organism evidence="2">
    <name type="scientific">Tanacetum cinerariifolium</name>
    <name type="common">Dalmatian daisy</name>
    <name type="synonym">Chrysanthemum cinerariifolium</name>
    <dbReference type="NCBI Taxonomy" id="118510"/>
    <lineage>
        <taxon>Eukaryota</taxon>
        <taxon>Viridiplantae</taxon>
        <taxon>Streptophyta</taxon>
        <taxon>Embryophyta</taxon>
        <taxon>Tracheophyta</taxon>
        <taxon>Spermatophyta</taxon>
        <taxon>Magnoliopsida</taxon>
        <taxon>eudicotyledons</taxon>
        <taxon>Gunneridae</taxon>
        <taxon>Pentapetalae</taxon>
        <taxon>asterids</taxon>
        <taxon>campanulids</taxon>
        <taxon>Asterales</taxon>
        <taxon>Asteraceae</taxon>
        <taxon>Asteroideae</taxon>
        <taxon>Anthemideae</taxon>
        <taxon>Anthemidinae</taxon>
        <taxon>Tanacetum</taxon>
    </lineage>
</organism>
<sequence length="247" mass="27931">METTKTTQAIKIESLKRRVKKFERRNRSRTNRLKRLYKVGLSSRVESSANEGLGKEDASKHGWIANIDTNEDITLVSTHDEQMFDSDHDLGGEEVFVAQQDKKVIEKEVDATQIQVTTAATTLTISIDEVTLAQTLVELKHVKPKAKAKGIVFHKPEESTTTTTTTTTTTAIPKSKSQDKGKAKMVEAHEQRLAVERAQQEVEANIALIESRDDVQAKIDAYYQLFERIQAEEQQELNDEEKAKLFM</sequence>
<comment type="caution">
    <text evidence="2">The sequence shown here is derived from an EMBL/GenBank/DDBJ whole genome shotgun (WGS) entry which is preliminary data.</text>
</comment>
<name>A0A6L2L9E5_TANCI</name>
<feature type="compositionally biased region" description="Low complexity" evidence="1">
    <location>
        <begin position="160"/>
        <end position="170"/>
    </location>
</feature>
<gene>
    <name evidence="2" type="ORF">Tci_030411</name>
</gene>
<reference evidence="2" key="1">
    <citation type="journal article" date="2019" name="Sci. Rep.">
        <title>Draft genome of Tanacetum cinerariifolium, the natural source of mosquito coil.</title>
        <authorList>
            <person name="Yamashiro T."/>
            <person name="Shiraishi A."/>
            <person name="Satake H."/>
            <person name="Nakayama K."/>
        </authorList>
    </citation>
    <scope>NUCLEOTIDE SEQUENCE</scope>
</reference>
<feature type="region of interest" description="Disordered" evidence="1">
    <location>
        <begin position="159"/>
        <end position="182"/>
    </location>
</feature>
<proteinExistence type="predicted"/>
<evidence type="ECO:0000313" key="2">
    <source>
        <dbReference type="EMBL" id="GEU58433.1"/>
    </source>
</evidence>